<sequence length="105" mass="11573">MENKRSGCQERGPSSQQREKRRTSNFKIPPSSAQTLNIQKIKKQLCRMFVSRALAHPHPQLSPSGSSSEEDEAPHMAGKSIAAQKAVSEMLLSAAHSFSPLEGDW</sequence>
<evidence type="ECO:0000313" key="2">
    <source>
        <dbReference type="EMBL" id="TNN80888.1"/>
    </source>
</evidence>
<accession>A0A4Z2ITH4</accession>
<dbReference type="AlphaFoldDB" id="A0A4Z2ITH4"/>
<dbReference type="Proteomes" id="UP000314294">
    <property type="component" value="Unassembled WGS sequence"/>
</dbReference>
<feature type="region of interest" description="Disordered" evidence="1">
    <location>
        <begin position="56"/>
        <end position="82"/>
    </location>
</feature>
<name>A0A4Z2ITH4_9TELE</name>
<dbReference type="EMBL" id="SRLO01000050">
    <property type="protein sequence ID" value="TNN80888.1"/>
    <property type="molecule type" value="Genomic_DNA"/>
</dbReference>
<comment type="caution">
    <text evidence="2">The sequence shown here is derived from an EMBL/GenBank/DDBJ whole genome shotgun (WGS) entry which is preliminary data.</text>
</comment>
<organism evidence="2 3">
    <name type="scientific">Liparis tanakae</name>
    <name type="common">Tanaka's snailfish</name>
    <dbReference type="NCBI Taxonomy" id="230148"/>
    <lineage>
        <taxon>Eukaryota</taxon>
        <taxon>Metazoa</taxon>
        <taxon>Chordata</taxon>
        <taxon>Craniata</taxon>
        <taxon>Vertebrata</taxon>
        <taxon>Euteleostomi</taxon>
        <taxon>Actinopterygii</taxon>
        <taxon>Neopterygii</taxon>
        <taxon>Teleostei</taxon>
        <taxon>Neoteleostei</taxon>
        <taxon>Acanthomorphata</taxon>
        <taxon>Eupercaria</taxon>
        <taxon>Perciformes</taxon>
        <taxon>Cottioidei</taxon>
        <taxon>Cottales</taxon>
        <taxon>Liparidae</taxon>
        <taxon>Liparis</taxon>
    </lineage>
</organism>
<feature type="region of interest" description="Disordered" evidence="1">
    <location>
        <begin position="1"/>
        <end position="33"/>
    </location>
</feature>
<evidence type="ECO:0000313" key="3">
    <source>
        <dbReference type="Proteomes" id="UP000314294"/>
    </source>
</evidence>
<gene>
    <name evidence="2" type="ORF">EYF80_008893</name>
</gene>
<evidence type="ECO:0000256" key="1">
    <source>
        <dbReference type="SAM" id="MobiDB-lite"/>
    </source>
</evidence>
<protein>
    <submittedName>
        <fullName evidence="2">Uncharacterized protein</fullName>
    </submittedName>
</protein>
<reference evidence="2 3" key="1">
    <citation type="submission" date="2019-03" db="EMBL/GenBank/DDBJ databases">
        <title>First draft genome of Liparis tanakae, snailfish: a comprehensive survey of snailfish specific genes.</title>
        <authorList>
            <person name="Kim W."/>
            <person name="Song I."/>
            <person name="Jeong J.-H."/>
            <person name="Kim D."/>
            <person name="Kim S."/>
            <person name="Ryu S."/>
            <person name="Song J.Y."/>
            <person name="Lee S.K."/>
        </authorList>
    </citation>
    <scope>NUCLEOTIDE SEQUENCE [LARGE SCALE GENOMIC DNA]</scope>
    <source>
        <tissue evidence="2">Muscle</tissue>
    </source>
</reference>
<keyword evidence="3" id="KW-1185">Reference proteome</keyword>
<proteinExistence type="predicted"/>